<keyword evidence="5 6" id="KW-0472">Membrane</keyword>
<dbReference type="PANTHER" id="PTHR15876:SF10">
    <property type="entry name" value="TRANSMEMBRANE PROTEIN ADIPOCYTE-ASSOCIATED 1"/>
    <property type="match status" value="1"/>
</dbReference>
<accession>A0AAV0LAQ6</accession>
<name>A0AAV0LAQ6_9ROSI</name>
<keyword evidence="4 6" id="KW-1133">Transmembrane helix</keyword>
<dbReference type="GO" id="GO:0005886">
    <property type="term" value="C:plasma membrane"/>
    <property type="evidence" value="ECO:0007669"/>
    <property type="project" value="TreeGrafter"/>
</dbReference>
<comment type="caution">
    <text evidence="7">The sequence shown here is derived from an EMBL/GenBank/DDBJ whole genome shotgun (WGS) entry which is preliminary data.</text>
</comment>
<feature type="transmembrane region" description="Helical" evidence="6">
    <location>
        <begin position="179"/>
        <end position="202"/>
    </location>
</feature>
<evidence type="ECO:0000256" key="6">
    <source>
        <dbReference type="SAM" id="Phobius"/>
    </source>
</evidence>
<dbReference type="GO" id="GO:0004930">
    <property type="term" value="F:G protein-coupled receptor activity"/>
    <property type="evidence" value="ECO:0007669"/>
    <property type="project" value="TreeGrafter"/>
</dbReference>
<feature type="transmembrane region" description="Helical" evidence="6">
    <location>
        <begin position="105"/>
        <end position="126"/>
    </location>
</feature>
<evidence type="ECO:0000313" key="8">
    <source>
        <dbReference type="Proteomes" id="UP001154282"/>
    </source>
</evidence>
<dbReference type="AlphaFoldDB" id="A0AAV0LAQ6"/>
<keyword evidence="8" id="KW-1185">Reference proteome</keyword>
<comment type="similarity">
    <text evidence="2">Belongs to the UPF0359 family.</text>
</comment>
<evidence type="ECO:0000256" key="5">
    <source>
        <dbReference type="ARBA" id="ARBA00023136"/>
    </source>
</evidence>
<feature type="transmembrane region" description="Helical" evidence="6">
    <location>
        <begin position="138"/>
        <end position="159"/>
    </location>
</feature>
<protein>
    <recommendedName>
        <fullName evidence="9">Transmembrane protein adipocyte-associated 1 homolog</fullName>
    </recommendedName>
</protein>
<evidence type="ECO:0000256" key="2">
    <source>
        <dbReference type="ARBA" id="ARBA00010125"/>
    </source>
</evidence>
<proteinExistence type="inferred from homology"/>
<dbReference type="InterPro" id="IPR018781">
    <property type="entry name" value="TPRA1/CAND2/CAND8"/>
</dbReference>
<organism evidence="7 8">
    <name type="scientific">Linum tenue</name>
    <dbReference type="NCBI Taxonomy" id="586396"/>
    <lineage>
        <taxon>Eukaryota</taxon>
        <taxon>Viridiplantae</taxon>
        <taxon>Streptophyta</taxon>
        <taxon>Embryophyta</taxon>
        <taxon>Tracheophyta</taxon>
        <taxon>Spermatophyta</taxon>
        <taxon>Magnoliopsida</taxon>
        <taxon>eudicotyledons</taxon>
        <taxon>Gunneridae</taxon>
        <taxon>Pentapetalae</taxon>
        <taxon>rosids</taxon>
        <taxon>fabids</taxon>
        <taxon>Malpighiales</taxon>
        <taxon>Linaceae</taxon>
        <taxon>Linum</taxon>
    </lineage>
</organism>
<gene>
    <name evidence="7" type="ORF">LITE_LOCUS23118</name>
</gene>
<dbReference type="Proteomes" id="UP001154282">
    <property type="component" value="Unassembled WGS sequence"/>
</dbReference>
<evidence type="ECO:0008006" key="9">
    <source>
        <dbReference type="Google" id="ProtNLM"/>
    </source>
</evidence>
<dbReference type="EMBL" id="CAMGYJ010000006">
    <property type="protein sequence ID" value="CAI0431694.1"/>
    <property type="molecule type" value="Genomic_DNA"/>
</dbReference>
<dbReference type="PANTHER" id="PTHR15876">
    <property type="entry name" value="TRANSMEMBRANE PROTEIN ADIPOCYTE-ASSOCIATED 1"/>
    <property type="match status" value="1"/>
</dbReference>
<sequence>MNLQVTPYASSPSSSFPPEYTGDAGHESDICHGIWFDALLVVPAVLFVVYLGLNASKNVKKLWRGGSYVMIAYYALLWFASSLNLAWCCLQAWQCSPQKEVAWNFLSLFVESSILCLEISVIAFLLQDNYATGMETLGRTFLVSGIIVGVDLLFKAIYVFGFGVPLFVEGLESTQRMKWGMWIIHQLLIFGAYGFVLFVHFSGGKDKLPPRPAFYNYISMMFIINAMGLFACGVAAVGVGFGIWLYYFLVLCYHSLYLPFVYTTFLADFFQEEEFLLDNAYYSEMKDAGFFDADWE</sequence>
<feature type="transmembrane region" description="Helical" evidence="6">
    <location>
        <begin position="73"/>
        <end position="93"/>
    </location>
</feature>
<evidence type="ECO:0000256" key="1">
    <source>
        <dbReference type="ARBA" id="ARBA00004141"/>
    </source>
</evidence>
<reference evidence="7" key="1">
    <citation type="submission" date="2022-08" db="EMBL/GenBank/DDBJ databases">
        <authorList>
            <person name="Gutierrez-Valencia J."/>
        </authorList>
    </citation>
    <scope>NUCLEOTIDE SEQUENCE</scope>
</reference>
<dbReference type="Pfam" id="PF10160">
    <property type="entry name" value="Tmemb_40"/>
    <property type="match status" value="1"/>
</dbReference>
<feature type="transmembrane region" description="Helical" evidence="6">
    <location>
        <begin position="244"/>
        <end position="267"/>
    </location>
</feature>
<feature type="transmembrane region" description="Helical" evidence="6">
    <location>
        <begin position="214"/>
        <end position="238"/>
    </location>
</feature>
<evidence type="ECO:0000313" key="7">
    <source>
        <dbReference type="EMBL" id="CAI0431694.1"/>
    </source>
</evidence>
<comment type="subcellular location">
    <subcellularLocation>
        <location evidence="1">Membrane</location>
        <topology evidence="1">Multi-pass membrane protein</topology>
    </subcellularLocation>
</comment>
<evidence type="ECO:0000256" key="4">
    <source>
        <dbReference type="ARBA" id="ARBA00022989"/>
    </source>
</evidence>
<keyword evidence="3 6" id="KW-0812">Transmembrane</keyword>
<evidence type="ECO:0000256" key="3">
    <source>
        <dbReference type="ARBA" id="ARBA00022692"/>
    </source>
</evidence>
<feature type="transmembrane region" description="Helical" evidence="6">
    <location>
        <begin position="34"/>
        <end position="53"/>
    </location>
</feature>